<evidence type="ECO:0000259" key="1">
    <source>
        <dbReference type="PROSITE" id="PS50206"/>
    </source>
</evidence>
<name>A0A382M336_9ZZZZ</name>
<dbReference type="NCBIfam" id="NF001136">
    <property type="entry name" value="PRK00142.1-4"/>
    <property type="match status" value="1"/>
</dbReference>
<dbReference type="PANTHER" id="PTHR43268">
    <property type="entry name" value="THIOSULFATE SULFURTRANSFERASE/RHODANESE-LIKE DOMAIN-CONTAINING PROTEIN 2"/>
    <property type="match status" value="1"/>
</dbReference>
<feature type="domain" description="Rhodanese" evidence="1">
    <location>
        <begin position="122"/>
        <end position="216"/>
    </location>
</feature>
<dbReference type="EMBL" id="UINC01090862">
    <property type="protein sequence ID" value="SVC43170.1"/>
    <property type="molecule type" value="Genomic_DNA"/>
</dbReference>
<protein>
    <recommendedName>
        <fullName evidence="1">Rhodanese domain-containing protein</fullName>
    </recommendedName>
</protein>
<dbReference type="HAMAP" id="MF_00469">
    <property type="entry name" value="TrhO"/>
    <property type="match status" value="1"/>
</dbReference>
<dbReference type="PROSITE" id="PS50206">
    <property type="entry name" value="RHODANESE_3"/>
    <property type="match status" value="1"/>
</dbReference>
<sequence length="306" mass="34812">MEQTVATFYRFAELEDCEEFRERLQKQCIESDVLGTIILAEEGINATIAGPKQGVDSVLDFIRSDERLAEMPHRECPTERLTFHRLRIIIRPEIVTLGDPSVNPNEGAGKHVSPQDWNELISDPEVILIDTRNDYEVELGTFKGAIDPKTTAFGEWDEYVKQNLGDSKKQKVAMFCTGGIRCEKASAHLLKKGFEKVYHLKGGILNYLQNVQPKNSLWEGECFVFDHRVSVVHGLEEGDAEICFGCRWPLKAEDLKSPDYEPGVCCHRCMSSLSTERRASLEERHRQVVLARFKDMKHIGQTIAEK</sequence>
<dbReference type="Gene3D" id="3.40.250.10">
    <property type="entry name" value="Rhodanese-like domain"/>
    <property type="match status" value="1"/>
</dbReference>
<dbReference type="PANTHER" id="PTHR43268:SF3">
    <property type="entry name" value="RHODANESE-LIKE DOMAIN-CONTAINING PROTEIN 7-RELATED"/>
    <property type="match status" value="1"/>
</dbReference>
<accession>A0A382M336</accession>
<dbReference type="Pfam" id="PF17773">
    <property type="entry name" value="UPF0176_N"/>
    <property type="match status" value="1"/>
</dbReference>
<organism evidence="2">
    <name type="scientific">marine metagenome</name>
    <dbReference type="NCBI Taxonomy" id="408172"/>
    <lineage>
        <taxon>unclassified sequences</taxon>
        <taxon>metagenomes</taxon>
        <taxon>ecological metagenomes</taxon>
    </lineage>
</organism>
<dbReference type="Gene3D" id="3.30.70.100">
    <property type="match status" value="1"/>
</dbReference>
<gene>
    <name evidence="2" type="ORF">METZ01_LOCUS296024</name>
</gene>
<dbReference type="Pfam" id="PF00581">
    <property type="entry name" value="Rhodanese"/>
    <property type="match status" value="1"/>
</dbReference>
<dbReference type="CDD" id="cd01518">
    <property type="entry name" value="RHOD_YceA"/>
    <property type="match status" value="1"/>
</dbReference>
<reference evidence="2" key="1">
    <citation type="submission" date="2018-05" db="EMBL/GenBank/DDBJ databases">
        <authorList>
            <person name="Lanie J.A."/>
            <person name="Ng W.-L."/>
            <person name="Kazmierczak K.M."/>
            <person name="Andrzejewski T.M."/>
            <person name="Davidsen T.M."/>
            <person name="Wayne K.J."/>
            <person name="Tettelin H."/>
            <person name="Glass J.I."/>
            <person name="Rusch D."/>
            <person name="Podicherti R."/>
            <person name="Tsui H.-C.T."/>
            <person name="Winkler M.E."/>
        </authorList>
    </citation>
    <scope>NUCLEOTIDE SEQUENCE</scope>
</reference>
<dbReference type="InterPro" id="IPR036873">
    <property type="entry name" value="Rhodanese-like_dom_sf"/>
</dbReference>
<dbReference type="InterPro" id="IPR020936">
    <property type="entry name" value="TrhO"/>
</dbReference>
<proteinExistence type="inferred from homology"/>
<dbReference type="InterPro" id="IPR040503">
    <property type="entry name" value="TRHO_N"/>
</dbReference>
<dbReference type="AlphaFoldDB" id="A0A382M336"/>
<evidence type="ECO:0000313" key="2">
    <source>
        <dbReference type="EMBL" id="SVC43170.1"/>
    </source>
</evidence>
<dbReference type="InterPro" id="IPR001763">
    <property type="entry name" value="Rhodanese-like_dom"/>
</dbReference>
<dbReference type="SUPFAM" id="SSF52821">
    <property type="entry name" value="Rhodanese/Cell cycle control phosphatase"/>
    <property type="match status" value="1"/>
</dbReference>
<dbReference type="SMART" id="SM00450">
    <property type="entry name" value="RHOD"/>
    <property type="match status" value="1"/>
</dbReference>